<accession>A0ABQ5QNN8</accession>
<comment type="caution">
    <text evidence="2">The sequence shown here is derived from an EMBL/GenBank/DDBJ whole genome shotgun (WGS) entry which is preliminary data.</text>
</comment>
<dbReference type="EMBL" id="BSDI01000005">
    <property type="protein sequence ID" value="GLH96048.1"/>
    <property type="molecule type" value="Genomic_DNA"/>
</dbReference>
<gene>
    <name evidence="2" type="ORF">Pa4123_13210</name>
</gene>
<organism evidence="2 3">
    <name type="scientific">Phytohabitans aurantiacus</name>
    <dbReference type="NCBI Taxonomy" id="3016789"/>
    <lineage>
        <taxon>Bacteria</taxon>
        <taxon>Bacillati</taxon>
        <taxon>Actinomycetota</taxon>
        <taxon>Actinomycetes</taxon>
        <taxon>Micromonosporales</taxon>
        <taxon>Micromonosporaceae</taxon>
    </lineage>
</organism>
<proteinExistence type="predicted"/>
<feature type="domain" description="Septum formation-related" evidence="1">
    <location>
        <begin position="82"/>
        <end position="294"/>
    </location>
</feature>
<reference evidence="2" key="1">
    <citation type="submission" date="2022-12" db="EMBL/GenBank/DDBJ databases">
        <title>New Phytohabitans aurantiacus sp. RD004123 nov., an actinomycete isolated from soil.</title>
        <authorList>
            <person name="Triningsih D.W."/>
            <person name="Harunari E."/>
            <person name="Igarashi Y."/>
        </authorList>
    </citation>
    <scope>NUCLEOTIDE SEQUENCE</scope>
    <source>
        <strain evidence="2">RD004123</strain>
    </source>
</reference>
<protein>
    <recommendedName>
        <fullName evidence="1">Septum formation-related domain-containing protein</fullName>
    </recommendedName>
</protein>
<name>A0ABQ5QNN8_9ACTN</name>
<dbReference type="Proteomes" id="UP001144280">
    <property type="component" value="Unassembled WGS sequence"/>
</dbReference>
<dbReference type="Pfam" id="PF13845">
    <property type="entry name" value="Septum_form"/>
    <property type="match status" value="1"/>
</dbReference>
<evidence type="ECO:0000313" key="3">
    <source>
        <dbReference type="Proteomes" id="UP001144280"/>
    </source>
</evidence>
<evidence type="ECO:0000259" key="1">
    <source>
        <dbReference type="Pfam" id="PF13845"/>
    </source>
</evidence>
<evidence type="ECO:0000313" key="2">
    <source>
        <dbReference type="EMBL" id="GLH96048.1"/>
    </source>
</evidence>
<keyword evidence="3" id="KW-1185">Reference proteome</keyword>
<sequence length="318" mass="34027">MPYAAPGAFYGGINMRRRLGVTMACALVAALLAGCGNPAGVDGDLADDWSTLPEPRLYMPAANTCHSGLSQVFYKLHTTIDLYKPLDCGASHGGETVHIGQLTGADAAPSKPPAPGSPTVRKAHAECGAKATEFLGADWRGARLRLWVMFPAVDGWSGGARWFRCDLSETQSLDSPGNLVARTGSLRDALKSASPIAYTCFNPVMMKGTDAVDTMTPVSCTSAHRAEFVGIWTAPDTPYTDYLRNSARTHTGCRGVLAAYAKVPNDSNIEFRSGTIYYSPEADAWANGDRGVRCFLWYDDNDLKRSIKNAGPGALPVR</sequence>
<dbReference type="RefSeq" id="WP_407676754.1">
    <property type="nucleotide sequence ID" value="NZ_BSDI01000005.1"/>
</dbReference>
<dbReference type="InterPro" id="IPR026004">
    <property type="entry name" value="Septum_form"/>
</dbReference>